<dbReference type="InterPro" id="IPR019587">
    <property type="entry name" value="Polyketide_cyclase/dehydratase"/>
</dbReference>
<dbReference type="EMBL" id="UHFA01000002">
    <property type="protein sequence ID" value="SUN37364.1"/>
    <property type="molecule type" value="Genomic_DNA"/>
</dbReference>
<dbReference type="Gene3D" id="3.30.530.20">
    <property type="match status" value="1"/>
</dbReference>
<dbReference type="SUPFAM" id="SSF55961">
    <property type="entry name" value="Bet v1-like"/>
    <property type="match status" value="1"/>
</dbReference>
<dbReference type="InterPro" id="IPR023393">
    <property type="entry name" value="START-like_dom_sf"/>
</dbReference>
<evidence type="ECO:0000313" key="2">
    <source>
        <dbReference type="Proteomes" id="UP000254082"/>
    </source>
</evidence>
<reference evidence="1 2" key="1">
    <citation type="submission" date="2018-06" db="EMBL/GenBank/DDBJ databases">
        <authorList>
            <consortium name="Pathogen Informatics"/>
            <person name="Doyle S."/>
        </authorList>
    </citation>
    <scope>NUCLEOTIDE SEQUENCE [LARGE SCALE GENOMIC DNA]</scope>
    <source>
        <strain evidence="2">NCTC 11391</strain>
    </source>
</reference>
<proteinExistence type="predicted"/>
<dbReference type="OrthoDB" id="9788177at2"/>
<protein>
    <submittedName>
        <fullName evidence="1">Polyketide cyclase / dehydrase and lipid transport</fullName>
    </submittedName>
</protein>
<name>A0A380JGP0_STRDO</name>
<organism evidence="1 2">
    <name type="scientific">Streptococcus downei MFe28</name>
    <dbReference type="NCBI Taxonomy" id="764290"/>
    <lineage>
        <taxon>Bacteria</taxon>
        <taxon>Bacillati</taxon>
        <taxon>Bacillota</taxon>
        <taxon>Bacilli</taxon>
        <taxon>Lactobacillales</taxon>
        <taxon>Streptococcaceae</taxon>
        <taxon>Streptococcus</taxon>
    </lineage>
</organism>
<keyword evidence="2" id="KW-1185">Reference proteome</keyword>
<accession>A0A380JGP0</accession>
<gene>
    <name evidence="1" type="ORF">NCTC11391_02091</name>
</gene>
<dbReference type="Pfam" id="PF10604">
    <property type="entry name" value="Polyketide_cyc2"/>
    <property type="match status" value="1"/>
</dbReference>
<evidence type="ECO:0000313" key="1">
    <source>
        <dbReference type="EMBL" id="SUN37364.1"/>
    </source>
</evidence>
<dbReference type="RefSeq" id="WP_002996959.1">
    <property type="nucleotide sequence ID" value="NZ_UHFA01000002.1"/>
</dbReference>
<dbReference type="AlphaFoldDB" id="A0A380JGP0"/>
<sequence>MAKSQINMMLSCPIDKVWATVTDLEHFAWRSDLKDIEIIDNANFIEVTKSGIETHFQTTKLEARKSWEFDMENDSIKGHWTGSFTPQGQQTLVNFTENVTAKKILLRPLIGSYLRRQQKQYMKDLRQELEVGNKS</sequence>
<dbReference type="Proteomes" id="UP000254082">
    <property type="component" value="Unassembled WGS sequence"/>
</dbReference>